<name>A0A5B0PB07_PUCGR</name>
<gene>
    <name evidence="2" type="ORF">PGTUg99_005792</name>
</gene>
<feature type="region of interest" description="Disordered" evidence="1">
    <location>
        <begin position="1"/>
        <end position="49"/>
    </location>
</feature>
<sequence length="491" mass="54532">MSPLWPAHGTPGSPQQSPGPYEHHRRPAYSDQHSTPLDWPPAARHPADLAPIPTDVANIRRPNHLTEQPPFQQHFSTPRNHLSSNTFPPTAPPEWRMSKRIYRLWSHPFDMRYKRDTFELSISFNCNTIDLKRFKQMVSDECRGPFPNMPSLLEHGTNSLPPTMLWVGHMARQPKWLKTGSQSVANPRVFSAWIEAIVNSKVKKGGGGVYIKMANPKDQKSLAESNDLMAATARRHQAQAATARAVFERHSGASGSVAPSQIVPTEQPSFFDLVDSGEDSCDDGFDARKIIEEEIFKKYSGNIGVDPKHSVYPHPTDVNRYIILTSGNVASWAQAIDGVSLTSPPSELNYYNRKARRVANPSDSPDTSATLTPEMVAAIVRACKEPSDCKRPHSPEATGFARKRALSLEPTGSAVAVGVAQGDMMEYLLFAGVPKPDETMRLLEKSDVDSYEMFADGFMRQDQLDAIGLTVGTLAKLCRNVKRYERSLAMK</sequence>
<evidence type="ECO:0000256" key="1">
    <source>
        <dbReference type="SAM" id="MobiDB-lite"/>
    </source>
</evidence>
<feature type="compositionally biased region" description="Polar residues" evidence="1">
    <location>
        <begin position="66"/>
        <end position="88"/>
    </location>
</feature>
<dbReference type="EMBL" id="VDEP01000354">
    <property type="protein sequence ID" value="KAA1097099.1"/>
    <property type="molecule type" value="Genomic_DNA"/>
</dbReference>
<evidence type="ECO:0000313" key="3">
    <source>
        <dbReference type="Proteomes" id="UP000325313"/>
    </source>
</evidence>
<organism evidence="2 3">
    <name type="scientific">Puccinia graminis f. sp. tritici</name>
    <dbReference type="NCBI Taxonomy" id="56615"/>
    <lineage>
        <taxon>Eukaryota</taxon>
        <taxon>Fungi</taxon>
        <taxon>Dikarya</taxon>
        <taxon>Basidiomycota</taxon>
        <taxon>Pucciniomycotina</taxon>
        <taxon>Pucciniomycetes</taxon>
        <taxon>Pucciniales</taxon>
        <taxon>Pucciniaceae</taxon>
        <taxon>Puccinia</taxon>
    </lineage>
</organism>
<protein>
    <submittedName>
        <fullName evidence="2">Uncharacterized protein</fullName>
    </submittedName>
</protein>
<feature type="region of interest" description="Disordered" evidence="1">
    <location>
        <begin position="66"/>
        <end position="90"/>
    </location>
</feature>
<accession>A0A5B0PB07</accession>
<dbReference type="AlphaFoldDB" id="A0A5B0PB07"/>
<feature type="compositionally biased region" description="Low complexity" evidence="1">
    <location>
        <begin position="11"/>
        <end position="20"/>
    </location>
</feature>
<proteinExistence type="predicted"/>
<evidence type="ECO:0000313" key="2">
    <source>
        <dbReference type="EMBL" id="KAA1097099.1"/>
    </source>
</evidence>
<comment type="caution">
    <text evidence="2">The sequence shown here is derived from an EMBL/GenBank/DDBJ whole genome shotgun (WGS) entry which is preliminary data.</text>
</comment>
<reference evidence="2 3" key="1">
    <citation type="submission" date="2019-05" db="EMBL/GenBank/DDBJ databases">
        <title>Emergence of the Ug99 lineage of the wheat stem rust pathogen through somatic hybridization.</title>
        <authorList>
            <person name="Li F."/>
            <person name="Upadhyaya N.M."/>
            <person name="Sperschneider J."/>
            <person name="Matny O."/>
            <person name="Nguyen-Phuc H."/>
            <person name="Mago R."/>
            <person name="Raley C."/>
            <person name="Miller M.E."/>
            <person name="Silverstein K.A.T."/>
            <person name="Henningsen E."/>
            <person name="Hirsch C.D."/>
            <person name="Visser B."/>
            <person name="Pretorius Z.A."/>
            <person name="Steffenson B.J."/>
            <person name="Schwessinger B."/>
            <person name="Dodds P.N."/>
            <person name="Figueroa M."/>
        </authorList>
    </citation>
    <scope>NUCLEOTIDE SEQUENCE [LARGE SCALE GENOMIC DNA]</scope>
    <source>
        <strain evidence="2 3">Ug99</strain>
    </source>
</reference>
<dbReference type="Proteomes" id="UP000325313">
    <property type="component" value="Unassembled WGS sequence"/>
</dbReference>